<proteinExistence type="predicted"/>
<evidence type="ECO:0000259" key="4">
    <source>
        <dbReference type="PROSITE" id="PS50102"/>
    </source>
</evidence>
<dbReference type="EMBL" id="LXPE01000001">
    <property type="protein sequence ID" value="OBA29055.1"/>
    <property type="molecule type" value="Genomic_DNA"/>
</dbReference>
<feature type="region of interest" description="Disordered" evidence="3">
    <location>
        <begin position="1"/>
        <end position="107"/>
    </location>
</feature>
<feature type="region of interest" description="Disordered" evidence="3">
    <location>
        <begin position="428"/>
        <end position="462"/>
    </location>
</feature>
<dbReference type="InterPro" id="IPR050502">
    <property type="entry name" value="Euk_RNA-bind_prot"/>
</dbReference>
<evidence type="ECO:0000256" key="1">
    <source>
        <dbReference type="ARBA" id="ARBA00022884"/>
    </source>
</evidence>
<feature type="domain" description="RRM" evidence="4">
    <location>
        <begin position="121"/>
        <end position="197"/>
    </location>
</feature>
<protein>
    <recommendedName>
        <fullName evidence="4">RRM domain-containing protein</fullName>
    </recommendedName>
</protein>
<feature type="compositionally biased region" description="Basic and acidic residues" evidence="3">
    <location>
        <begin position="384"/>
        <end position="394"/>
    </location>
</feature>
<feature type="domain" description="RRM" evidence="4">
    <location>
        <begin position="286"/>
        <end position="363"/>
    </location>
</feature>
<dbReference type="AlphaFoldDB" id="A0A1B7TK92"/>
<dbReference type="SUPFAM" id="SSF54928">
    <property type="entry name" value="RNA-binding domain, RBD"/>
    <property type="match status" value="2"/>
</dbReference>
<dbReference type="InterPro" id="IPR000504">
    <property type="entry name" value="RRM_dom"/>
</dbReference>
<dbReference type="InterPro" id="IPR035979">
    <property type="entry name" value="RBD_domain_sf"/>
</dbReference>
<dbReference type="PANTHER" id="PTHR48025">
    <property type="entry name" value="OS02G0815200 PROTEIN"/>
    <property type="match status" value="1"/>
</dbReference>
<name>A0A1B7TK92_9ASCO</name>
<dbReference type="OrthoDB" id="1049195at2759"/>
<dbReference type="CDD" id="cd21605">
    <property type="entry name" value="RRM1_HRB1_GBP2"/>
    <property type="match status" value="1"/>
</dbReference>
<organism evidence="5 6">
    <name type="scientific">Hanseniaspora valbyensis NRRL Y-1626</name>
    <dbReference type="NCBI Taxonomy" id="766949"/>
    <lineage>
        <taxon>Eukaryota</taxon>
        <taxon>Fungi</taxon>
        <taxon>Dikarya</taxon>
        <taxon>Ascomycota</taxon>
        <taxon>Saccharomycotina</taxon>
        <taxon>Saccharomycetes</taxon>
        <taxon>Saccharomycodales</taxon>
        <taxon>Saccharomycodaceae</taxon>
        <taxon>Hanseniaspora</taxon>
    </lineage>
</organism>
<feature type="region of interest" description="Disordered" evidence="3">
    <location>
        <begin position="200"/>
        <end position="276"/>
    </location>
</feature>
<dbReference type="GO" id="GO:0003729">
    <property type="term" value="F:mRNA binding"/>
    <property type="evidence" value="ECO:0007669"/>
    <property type="project" value="TreeGrafter"/>
</dbReference>
<dbReference type="Pfam" id="PF00076">
    <property type="entry name" value="RRM_1"/>
    <property type="match status" value="2"/>
</dbReference>
<feature type="region of interest" description="Disordered" evidence="3">
    <location>
        <begin position="374"/>
        <end position="394"/>
    </location>
</feature>
<dbReference type="PANTHER" id="PTHR48025:SF1">
    <property type="entry name" value="RRM DOMAIN-CONTAINING PROTEIN"/>
    <property type="match status" value="1"/>
</dbReference>
<keyword evidence="6" id="KW-1185">Reference proteome</keyword>
<keyword evidence="1 2" id="KW-0694">RNA-binding</keyword>
<accession>A0A1B7TK92</accession>
<feature type="compositionally biased region" description="Basic and acidic residues" evidence="3">
    <location>
        <begin position="239"/>
        <end position="256"/>
    </location>
</feature>
<dbReference type="GO" id="GO:0005634">
    <property type="term" value="C:nucleus"/>
    <property type="evidence" value="ECO:0007669"/>
    <property type="project" value="TreeGrafter"/>
</dbReference>
<evidence type="ECO:0000256" key="3">
    <source>
        <dbReference type="SAM" id="MobiDB-lite"/>
    </source>
</evidence>
<feature type="compositionally biased region" description="Low complexity" evidence="3">
    <location>
        <begin position="203"/>
        <end position="238"/>
    </location>
</feature>
<dbReference type="Gene3D" id="3.30.70.330">
    <property type="match status" value="3"/>
</dbReference>
<sequence>MSEVIETNASQQEKHYSEEKPQNRNRNGRRNNNNRNRRRRESEDSYSHRRGGEDEKDDLSSNSRRDQSSSNSRKRDSNRRDSNRDNTRGNTRNRRISGTEAPPIVDDGASYKAKMNRNYQNSIFIGNLPYNCTGEDLTDGFNKFGQVIRSDIVTQKGRHRGMGTVEFRDFAAVLKAIRKMNNEMFMGRIIFVRKDNPPPEDAFNNNNNNSSNFSSNSNNNSSNISNSNNSSNNNSSIISHDDEHNNRRDRDESRRDRSSRKTSTGNRNKNSKYDEVGEHSMSTVGYEIFAANLPFSTKAQDLYEMFSKFGKVIYAKVIRDRDGRSRGYGVCNMETKEQAMSVLQFCHNLDIEGRKLDCKVGKIGWSAPSSLVPELDSKNTSNTEEMHTITESELTERELIRQREAERSMRDQGTFSFMDDIINGGTGITKIPTNTISEKEQSSSSEQKPETEIKKENNINSEEKKPLLESTFILLHNVSTDADHNDIVELCQSFGTIKTSSREHIKPINTLYENNKEVLGNSESVIVEFSDPVTDESCVKVLNGFTYAGKELDVQLYDAKK</sequence>
<evidence type="ECO:0000313" key="5">
    <source>
        <dbReference type="EMBL" id="OBA29055.1"/>
    </source>
</evidence>
<comment type="caution">
    <text evidence="5">The sequence shown here is derived from an EMBL/GenBank/DDBJ whole genome shotgun (WGS) entry which is preliminary data.</text>
</comment>
<feature type="compositionally biased region" description="Basic and acidic residues" evidence="3">
    <location>
        <begin position="40"/>
        <end position="53"/>
    </location>
</feature>
<feature type="compositionally biased region" description="Polar residues" evidence="3">
    <location>
        <begin position="1"/>
        <end position="11"/>
    </location>
</feature>
<evidence type="ECO:0000256" key="2">
    <source>
        <dbReference type="PROSITE-ProRule" id="PRU00176"/>
    </source>
</evidence>
<dbReference type="InterPro" id="IPR012677">
    <property type="entry name" value="Nucleotide-bd_a/b_plait_sf"/>
</dbReference>
<dbReference type="SMART" id="SM00360">
    <property type="entry name" value="RRM"/>
    <property type="match status" value="3"/>
</dbReference>
<gene>
    <name evidence="5" type="ORF">HANVADRAFT_50995</name>
</gene>
<feature type="compositionally biased region" description="Basic and acidic residues" evidence="3">
    <location>
        <begin position="12"/>
        <end position="22"/>
    </location>
</feature>
<feature type="compositionally biased region" description="Basic and acidic residues" evidence="3">
    <location>
        <begin position="437"/>
        <end position="462"/>
    </location>
</feature>
<dbReference type="Proteomes" id="UP000092321">
    <property type="component" value="Unassembled WGS sequence"/>
</dbReference>
<feature type="compositionally biased region" description="Basic and acidic residues" evidence="3">
    <location>
        <begin position="63"/>
        <end position="87"/>
    </location>
</feature>
<reference evidence="6" key="1">
    <citation type="journal article" date="2016" name="Proc. Natl. Acad. Sci. U.S.A.">
        <title>Comparative genomics of biotechnologically important yeasts.</title>
        <authorList>
            <person name="Riley R."/>
            <person name="Haridas S."/>
            <person name="Wolfe K.H."/>
            <person name="Lopes M.R."/>
            <person name="Hittinger C.T."/>
            <person name="Goeker M."/>
            <person name="Salamov A.A."/>
            <person name="Wisecaver J.H."/>
            <person name="Long T.M."/>
            <person name="Calvey C.H."/>
            <person name="Aerts A.L."/>
            <person name="Barry K.W."/>
            <person name="Choi C."/>
            <person name="Clum A."/>
            <person name="Coughlan A.Y."/>
            <person name="Deshpande S."/>
            <person name="Douglass A.P."/>
            <person name="Hanson S.J."/>
            <person name="Klenk H.-P."/>
            <person name="LaButti K.M."/>
            <person name="Lapidus A."/>
            <person name="Lindquist E.A."/>
            <person name="Lipzen A.M."/>
            <person name="Meier-Kolthoff J.P."/>
            <person name="Ohm R.A."/>
            <person name="Otillar R.P."/>
            <person name="Pangilinan J.L."/>
            <person name="Peng Y."/>
            <person name="Rokas A."/>
            <person name="Rosa C.A."/>
            <person name="Scheuner C."/>
            <person name="Sibirny A.A."/>
            <person name="Slot J.C."/>
            <person name="Stielow J.B."/>
            <person name="Sun H."/>
            <person name="Kurtzman C.P."/>
            <person name="Blackwell M."/>
            <person name="Grigoriev I.V."/>
            <person name="Jeffries T.W."/>
        </authorList>
    </citation>
    <scope>NUCLEOTIDE SEQUENCE [LARGE SCALE GENOMIC DNA]</scope>
    <source>
        <strain evidence="6">NRRL Y-1626</strain>
    </source>
</reference>
<evidence type="ECO:0000313" key="6">
    <source>
        <dbReference type="Proteomes" id="UP000092321"/>
    </source>
</evidence>
<dbReference type="PROSITE" id="PS50102">
    <property type="entry name" value="RRM"/>
    <property type="match status" value="2"/>
</dbReference>